<name>A0A845SQE5_9GAMM</name>
<feature type="active site" description="Proton acceptor; specific for D-alanine" evidence="7">
    <location>
        <position position="34"/>
    </location>
</feature>
<evidence type="ECO:0000313" key="11">
    <source>
        <dbReference type="EMBL" id="NDL65164.1"/>
    </source>
</evidence>
<evidence type="ECO:0000256" key="6">
    <source>
        <dbReference type="ARBA" id="ARBA00037912"/>
    </source>
</evidence>
<dbReference type="Pfam" id="PF01168">
    <property type="entry name" value="Ala_racemase_N"/>
    <property type="match status" value="1"/>
</dbReference>
<proteinExistence type="inferred from homology"/>
<organism evidence="11 12">
    <name type="scientific">Acerihabitans arboris</name>
    <dbReference type="NCBI Taxonomy" id="2691583"/>
    <lineage>
        <taxon>Bacteria</taxon>
        <taxon>Pseudomonadati</taxon>
        <taxon>Pseudomonadota</taxon>
        <taxon>Gammaproteobacteria</taxon>
        <taxon>Enterobacterales</taxon>
        <taxon>Pectobacteriaceae</taxon>
        <taxon>Acerihabitans</taxon>
    </lineage>
</organism>
<dbReference type="InterPro" id="IPR029066">
    <property type="entry name" value="PLP-binding_barrel"/>
</dbReference>
<dbReference type="HAMAP" id="MF_01201">
    <property type="entry name" value="Ala_racemase"/>
    <property type="match status" value="1"/>
</dbReference>
<dbReference type="Gene3D" id="3.20.20.10">
    <property type="entry name" value="Alanine racemase"/>
    <property type="match status" value="1"/>
</dbReference>
<evidence type="ECO:0000256" key="4">
    <source>
        <dbReference type="ARBA" id="ARBA00022898"/>
    </source>
</evidence>
<comment type="caution">
    <text evidence="11">The sequence shown here is derived from an EMBL/GenBank/DDBJ whole genome shotgun (WGS) entry which is preliminary data.</text>
</comment>
<evidence type="ECO:0000256" key="3">
    <source>
        <dbReference type="ARBA" id="ARBA00007880"/>
    </source>
</evidence>
<evidence type="ECO:0000256" key="7">
    <source>
        <dbReference type="HAMAP-Rule" id="MF_01201"/>
    </source>
</evidence>
<dbReference type="CDD" id="cd06827">
    <property type="entry name" value="PLPDE_III_AR_proteobact"/>
    <property type="match status" value="1"/>
</dbReference>
<dbReference type="PANTHER" id="PTHR30511:SF4">
    <property type="entry name" value="ALANINE RACEMASE, BIOSYNTHETIC"/>
    <property type="match status" value="1"/>
</dbReference>
<gene>
    <name evidence="11" type="primary">alr</name>
    <name evidence="11" type="ORF">GRH90_20755</name>
</gene>
<evidence type="ECO:0000256" key="1">
    <source>
        <dbReference type="ARBA" id="ARBA00000316"/>
    </source>
</evidence>
<dbReference type="SUPFAM" id="SSF51419">
    <property type="entry name" value="PLP-binding barrel"/>
    <property type="match status" value="1"/>
</dbReference>
<dbReference type="PANTHER" id="PTHR30511">
    <property type="entry name" value="ALANINE RACEMASE"/>
    <property type="match status" value="1"/>
</dbReference>
<dbReference type="InterPro" id="IPR000821">
    <property type="entry name" value="Ala_racemase"/>
</dbReference>
<dbReference type="InterPro" id="IPR009006">
    <property type="entry name" value="Ala_racemase/Decarboxylase_C"/>
</dbReference>
<dbReference type="InterPro" id="IPR001608">
    <property type="entry name" value="Ala_racemase_N"/>
</dbReference>
<comment type="catalytic activity">
    <reaction evidence="1 7">
        <text>L-alanine = D-alanine</text>
        <dbReference type="Rhea" id="RHEA:20249"/>
        <dbReference type="ChEBI" id="CHEBI:57416"/>
        <dbReference type="ChEBI" id="CHEBI:57972"/>
        <dbReference type="EC" id="5.1.1.1"/>
    </reaction>
</comment>
<dbReference type="EMBL" id="WUBS01000016">
    <property type="protein sequence ID" value="NDL65164.1"/>
    <property type="molecule type" value="Genomic_DNA"/>
</dbReference>
<keyword evidence="4 7" id="KW-0663">Pyridoxal phosphate</keyword>
<dbReference type="GO" id="GO:0030170">
    <property type="term" value="F:pyridoxal phosphate binding"/>
    <property type="evidence" value="ECO:0007669"/>
    <property type="project" value="UniProtKB-UniRule"/>
</dbReference>
<comment type="similarity">
    <text evidence="3 7">Belongs to the alanine racemase family.</text>
</comment>
<dbReference type="SUPFAM" id="SSF50621">
    <property type="entry name" value="Alanine racemase C-terminal domain-like"/>
    <property type="match status" value="1"/>
</dbReference>
<dbReference type="Gene3D" id="2.40.37.10">
    <property type="entry name" value="Lyase, Ornithine Decarboxylase, Chain A, domain 1"/>
    <property type="match status" value="1"/>
</dbReference>
<reference evidence="11 12" key="1">
    <citation type="submission" date="2019-12" db="EMBL/GenBank/DDBJ databases">
        <authorList>
            <person name="Lee S.D."/>
        </authorList>
    </citation>
    <scope>NUCLEOTIDE SEQUENCE [LARGE SCALE GENOMIC DNA]</scope>
    <source>
        <strain evidence="11 12">SAP-6</strain>
    </source>
</reference>
<dbReference type="AlphaFoldDB" id="A0A845SQE5"/>
<dbReference type="PRINTS" id="PR00992">
    <property type="entry name" value="ALARACEMASE"/>
</dbReference>
<dbReference type="SMART" id="SM01005">
    <property type="entry name" value="Ala_racemase_C"/>
    <property type="match status" value="1"/>
</dbReference>
<accession>A0A845SQE5</accession>
<evidence type="ECO:0000256" key="8">
    <source>
        <dbReference type="PIRSR" id="PIRSR600821-50"/>
    </source>
</evidence>
<dbReference type="UniPathway" id="UPA00042">
    <property type="reaction ID" value="UER00497"/>
</dbReference>
<evidence type="ECO:0000259" key="10">
    <source>
        <dbReference type="SMART" id="SM01005"/>
    </source>
</evidence>
<feature type="binding site" evidence="7 9">
    <location>
        <position position="303"/>
    </location>
    <ligand>
        <name>substrate</name>
    </ligand>
</feature>
<dbReference type="GO" id="GO:0005829">
    <property type="term" value="C:cytosol"/>
    <property type="evidence" value="ECO:0007669"/>
    <property type="project" value="TreeGrafter"/>
</dbReference>
<comment type="function">
    <text evidence="7">Catalyzes the interconversion of L-alanine and D-alanine. May also act on other amino acids.</text>
</comment>
<protein>
    <recommendedName>
        <fullName evidence="7">Alanine racemase</fullName>
        <ecNumber evidence="7">5.1.1.1</ecNumber>
    </recommendedName>
</protein>
<dbReference type="EC" id="5.1.1.1" evidence="7"/>
<feature type="modified residue" description="N6-(pyridoxal phosphate)lysine" evidence="7 8">
    <location>
        <position position="34"/>
    </location>
</feature>
<feature type="active site" description="Proton acceptor; specific for L-alanine" evidence="7">
    <location>
        <position position="255"/>
    </location>
</feature>
<feature type="binding site" evidence="7 9">
    <location>
        <position position="130"/>
    </location>
    <ligand>
        <name>substrate</name>
    </ligand>
</feature>
<evidence type="ECO:0000256" key="2">
    <source>
        <dbReference type="ARBA" id="ARBA00001933"/>
    </source>
</evidence>
<dbReference type="GO" id="GO:0008784">
    <property type="term" value="F:alanine racemase activity"/>
    <property type="evidence" value="ECO:0007669"/>
    <property type="project" value="UniProtKB-UniRule"/>
</dbReference>
<dbReference type="InterPro" id="IPR011079">
    <property type="entry name" value="Ala_racemase_C"/>
</dbReference>
<dbReference type="RefSeq" id="WP_162367872.1">
    <property type="nucleotide sequence ID" value="NZ_WUBS01000016.1"/>
</dbReference>
<sequence>MKTAIAVIDRDALRHNLRQVRRLAPHSRVVAVVKAQAYGHGLLETAFAVQDEADYFGVARLDEALRLRKGGITKPILLLEGFFSADELPLLAEYRLATAVHSPEELQALEQATLARPLEVWMKLDTGMHRLGVQPPQADAFYARLAACPNVAGPVNVMSHFARADEPELDATLRQLTLFDAFAQDKPGKQSIAASGGILLWPESHRDMVRPGILLYGVSPLGSGTAVEYGFRPAMTLTSALIAVRNHRAGEACGYGGIWVSPRDTRLGVVAFGYGDGYPRGAPSGTPVLVNGREVPLAGRVSMDMLTVDLGPAGHEQVGDSVELWGPALPVERIAAASGISAYELITKVTSRVTREYVDGGDAGRGSAESGKF</sequence>
<evidence type="ECO:0000256" key="5">
    <source>
        <dbReference type="ARBA" id="ARBA00023235"/>
    </source>
</evidence>
<evidence type="ECO:0000313" key="12">
    <source>
        <dbReference type="Proteomes" id="UP000461443"/>
    </source>
</evidence>
<dbReference type="Pfam" id="PF00842">
    <property type="entry name" value="Ala_racemase_C"/>
    <property type="match status" value="1"/>
</dbReference>
<feature type="domain" description="Alanine racemase C-terminal" evidence="10">
    <location>
        <begin position="234"/>
        <end position="358"/>
    </location>
</feature>
<dbReference type="GO" id="GO:0030632">
    <property type="term" value="P:D-alanine biosynthetic process"/>
    <property type="evidence" value="ECO:0007669"/>
    <property type="project" value="UniProtKB-UniRule"/>
</dbReference>
<evidence type="ECO:0000256" key="9">
    <source>
        <dbReference type="PIRSR" id="PIRSR600821-52"/>
    </source>
</evidence>
<dbReference type="FunFam" id="3.20.20.10:FF:000002">
    <property type="entry name" value="Alanine racemase"/>
    <property type="match status" value="1"/>
</dbReference>
<dbReference type="FunFam" id="2.40.37.10:FF:000002">
    <property type="entry name" value="Alanine racemase"/>
    <property type="match status" value="1"/>
</dbReference>
<keyword evidence="12" id="KW-1185">Reference proteome</keyword>
<comment type="cofactor">
    <cofactor evidence="2 7 8">
        <name>pyridoxal 5'-phosphate</name>
        <dbReference type="ChEBI" id="CHEBI:597326"/>
    </cofactor>
</comment>
<keyword evidence="5 7" id="KW-0413">Isomerase</keyword>
<reference evidence="11 12" key="2">
    <citation type="submission" date="2020-02" db="EMBL/GenBank/DDBJ databases">
        <title>The new genus of Enterobacteriales.</title>
        <authorList>
            <person name="Kim I.S."/>
        </authorList>
    </citation>
    <scope>NUCLEOTIDE SEQUENCE [LARGE SCALE GENOMIC DNA]</scope>
    <source>
        <strain evidence="11 12">SAP-6</strain>
    </source>
</reference>
<dbReference type="GO" id="GO:0042803">
    <property type="term" value="F:protein homodimerization activity"/>
    <property type="evidence" value="ECO:0007669"/>
    <property type="project" value="UniProtKB-ARBA"/>
</dbReference>
<comment type="pathway">
    <text evidence="6 7">Amino-acid biosynthesis; D-alanine biosynthesis; D-alanine from L-alanine: step 1/1.</text>
</comment>
<dbReference type="NCBIfam" id="TIGR00492">
    <property type="entry name" value="alr"/>
    <property type="match status" value="1"/>
</dbReference>
<dbReference type="Proteomes" id="UP000461443">
    <property type="component" value="Unassembled WGS sequence"/>
</dbReference>